<keyword evidence="6" id="KW-0406">Ion transport</keyword>
<feature type="transmembrane region" description="Helical" evidence="10">
    <location>
        <begin position="40"/>
        <end position="59"/>
    </location>
</feature>
<keyword evidence="7 10" id="KW-0472">Membrane</keyword>
<evidence type="ECO:0000256" key="1">
    <source>
        <dbReference type="ARBA" id="ARBA00004141"/>
    </source>
</evidence>
<name>A0A484LA29_9ASTE</name>
<dbReference type="Pfam" id="PF11744">
    <property type="entry name" value="ALMT"/>
    <property type="match status" value="1"/>
</dbReference>
<feature type="transmembrane region" description="Helical" evidence="10">
    <location>
        <begin position="96"/>
        <end position="114"/>
    </location>
</feature>
<sequence length="482" mass="51830">MEIESSKTGFKYSLPRTVKDKVVGIAKNATKIGKDDPRKVVHCAKVGLALTLNSLFYYYKPLYDGFGQSGIWAVLTVVVVFEFTVGGTLSKSVNRGCATLLAVSLGTGVVYLAQLCGHEGQPFFLGIVVFLFAALSTFTRFIPGIKKKYDYGVVIFILTFSMITVSGYRVEAIVDMAYQRLVTVAIGGSTCIIISLLICPAWAGDDLRDLVAGNIEKLAVSLEGFGNAHFGLGECDEDKGGGKAAAAAALVVDCKSVLSSQASEESLATFAWWEIRHCGLTFNPPLKQYLKVGLLARECASHILTLSIIFSSFSHPQKEEQRIEMARRIKEPCMLVCSESSKALRELSSTIKTMTHPSPAIEAHLHNSKSAVDDLIEAALQASSSSSSSMGTNLLLLHIVPALTVASLLADLGGCIHNLANSVVELSEKAHFKKHSLHRGTVNPVQEDETIVVVIQGGGASPSQDSPETESPNVENLDVRYV</sequence>
<evidence type="ECO:0000313" key="11">
    <source>
        <dbReference type="EMBL" id="VFQ73101.1"/>
    </source>
</evidence>
<reference evidence="11 12" key="1">
    <citation type="submission" date="2018-04" db="EMBL/GenBank/DDBJ databases">
        <authorList>
            <person name="Vogel A."/>
        </authorList>
    </citation>
    <scope>NUCLEOTIDE SEQUENCE [LARGE SCALE GENOMIC DNA]</scope>
</reference>
<dbReference type="GO" id="GO:0015743">
    <property type="term" value="P:malate transport"/>
    <property type="evidence" value="ECO:0007669"/>
    <property type="project" value="InterPro"/>
</dbReference>
<dbReference type="GO" id="GO:0034220">
    <property type="term" value="P:monoatomic ion transmembrane transport"/>
    <property type="evidence" value="ECO:0007669"/>
    <property type="project" value="UniProtKB-KW"/>
</dbReference>
<keyword evidence="4 10" id="KW-0812">Transmembrane</keyword>
<feature type="transmembrane region" description="Helical" evidence="10">
    <location>
        <begin position="151"/>
        <end position="170"/>
    </location>
</feature>
<evidence type="ECO:0000256" key="9">
    <source>
        <dbReference type="SAM" id="MobiDB-lite"/>
    </source>
</evidence>
<protein>
    <recommendedName>
        <fullName evidence="13">Aluminum-activated malate transporter</fullName>
    </recommendedName>
</protein>
<dbReference type="PANTHER" id="PTHR31086">
    <property type="entry name" value="ALUMINUM-ACTIVATED MALATE TRANSPORTER 10"/>
    <property type="match status" value="1"/>
</dbReference>
<feature type="transmembrane region" description="Helical" evidence="10">
    <location>
        <begin position="120"/>
        <end position="139"/>
    </location>
</feature>
<dbReference type="OrthoDB" id="68611at2759"/>
<accession>A0A484LA29</accession>
<evidence type="ECO:0000256" key="2">
    <source>
        <dbReference type="ARBA" id="ARBA00007079"/>
    </source>
</evidence>
<comment type="similarity">
    <text evidence="2">Belongs to the aromatic acid exporter (TC 2.A.85) family.</text>
</comment>
<evidence type="ECO:0000256" key="6">
    <source>
        <dbReference type="ARBA" id="ARBA00023065"/>
    </source>
</evidence>
<comment type="subcellular location">
    <subcellularLocation>
        <location evidence="1">Membrane</location>
        <topology evidence="1">Multi-pass membrane protein</topology>
    </subcellularLocation>
</comment>
<evidence type="ECO:0000256" key="4">
    <source>
        <dbReference type="ARBA" id="ARBA00022692"/>
    </source>
</evidence>
<feature type="transmembrane region" description="Helical" evidence="10">
    <location>
        <begin position="182"/>
        <end position="203"/>
    </location>
</feature>
<dbReference type="InterPro" id="IPR020966">
    <property type="entry name" value="ALMT"/>
</dbReference>
<evidence type="ECO:0000256" key="8">
    <source>
        <dbReference type="ARBA" id="ARBA00023303"/>
    </source>
</evidence>
<dbReference type="GO" id="GO:0016020">
    <property type="term" value="C:membrane"/>
    <property type="evidence" value="ECO:0007669"/>
    <property type="project" value="UniProtKB-SubCell"/>
</dbReference>
<evidence type="ECO:0000313" key="12">
    <source>
        <dbReference type="Proteomes" id="UP000595140"/>
    </source>
</evidence>
<organism evidence="11 12">
    <name type="scientific">Cuscuta campestris</name>
    <dbReference type="NCBI Taxonomy" id="132261"/>
    <lineage>
        <taxon>Eukaryota</taxon>
        <taxon>Viridiplantae</taxon>
        <taxon>Streptophyta</taxon>
        <taxon>Embryophyta</taxon>
        <taxon>Tracheophyta</taxon>
        <taxon>Spermatophyta</taxon>
        <taxon>Magnoliopsida</taxon>
        <taxon>eudicotyledons</taxon>
        <taxon>Gunneridae</taxon>
        <taxon>Pentapetalae</taxon>
        <taxon>asterids</taxon>
        <taxon>lamiids</taxon>
        <taxon>Solanales</taxon>
        <taxon>Convolvulaceae</taxon>
        <taxon>Cuscuteae</taxon>
        <taxon>Cuscuta</taxon>
        <taxon>Cuscuta subgen. Grammica</taxon>
        <taxon>Cuscuta sect. Cleistogrammica</taxon>
    </lineage>
</organism>
<keyword evidence="8" id="KW-0407">Ion channel</keyword>
<feature type="region of interest" description="Disordered" evidence="9">
    <location>
        <begin position="457"/>
        <end position="482"/>
    </location>
</feature>
<keyword evidence="3" id="KW-0813">Transport</keyword>
<evidence type="ECO:0000256" key="5">
    <source>
        <dbReference type="ARBA" id="ARBA00022989"/>
    </source>
</evidence>
<feature type="compositionally biased region" description="Polar residues" evidence="9">
    <location>
        <begin position="461"/>
        <end position="474"/>
    </location>
</feature>
<keyword evidence="5 10" id="KW-1133">Transmembrane helix</keyword>
<dbReference type="Proteomes" id="UP000595140">
    <property type="component" value="Unassembled WGS sequence"/>
</dbReference>
<evidence type="ECO:0000256" key="10">
    <source>
        <dbReference type="SAM" id="Phobius"/>
    </source>
</evidence>
<gene>
    <name evidence="11" type="ORF">CCAM_LOCUS14877</name>
</gene>
<keyword evidence="12" id="KW-1185">Reference proteome</keyword>
<evidence type="ECO:0008006" key="13">
    <source>
        <dbReference type="Google" id="ProtNLM"/>
    </source>
</evidence>
<evidence type="ECO:0000256" key="3">
    <source>
        <dbReference type="ARBA" id="ARBA00022448"/>
    </source>
</evidence>
<proteinExistence type="inferred from homology"/>
<dbReference type="AlphaFoldDB" id="A0A484LA29"/>
<evidence type="ECO:0000256" key="7">
    <source>
        <dbReference type="ARBA" id="ARBA00023136"/>
    </source>
</evidence>
<feature type="transmembrane region" description="Helical" evidence="10">
    <location>
        <begin position="71"/>
        <end position="89"/>
    </location>
</feature>
<dbReference type="EMBL" id="OOIL02001139">
    <property type="protein sequence ID" value="VFQ73101.1"/>
    <property type="molecule type" value="Genomic_DNA"/>
</dbReference>